<evidence type="ECO:0000256" key="1">
    <source>
        <dbReference type="SAM" id="MobiDB-lite"/>
    </source>
</evidence>
<dbReference type="AlphaFoldDB" id="A0AAW1VGY7"/>
<keyword evidence="3" id="KW-1185">Reference proteome</keyword>
<proteinExistence type="predicted"/>
<feature type="non-terminal residue" evidence="2">
    <location>
        <position position="1"/>
    </location>
</feature>
<reference evidence="2 3" key="1">
    <citation type="submission" date="2023-03" db="EMBL/GenBank/DDBJ databases">
        <title>Genome insight into feeding habits of ladybird beetles.</title>
        <authorList>
            <person name="Li H.-S."/>
            <person name="Huang Y.-H."/>
            <person name="Pang H."/>
        </authorList>
    </citation>
    <scope>NUCLEOTIDE SEQUENCE [LARGE SCALE GENOMIC DNA]</scope>
    <source>
        <strain evidence="2">SYSU_2023b</strain>
        <tissue evidence="2">Whole body</tissue>
    </source>
</reference>
<organism evidence="2 3">
    <name type="scientific">Henosepilachna vigintioctopunctata</name>
    <dbReference type="NCBI Taxonomy" id="420089"/>
    <lineage>
        <taxon>Eukaryota</taxon>
        <taxon>Metazoa</taxon>
        <taxon>Ecdysozoa</taxon>
        <taxon>Arthropoda</taxon>
        <taxon>Hexapoda</taxon>
        <taxon>Insecta</taxon>
        <taxon>Pterygota</taxon>
        <taxon>Neoptera</taxon>
        <taxon>Endopterygota</taxon>
        <taxon>Coleoptera</taxon>
        <taxon>Polyphaga</taxon>
        <taxon>Cucujiformia</taxon>
        <taxon>Coccinelloidea</taxon>
        <taxon>Coccinellidae</taxon>
        <taxon>Epilachninae</taxon>
        <taxon>Epilachnini</taxon>
        <taxon>Henosepilachna</taxon>
    </lineage>
</organism>
<name>A0AAW1VGY7_9CUCU</name>
<comment type="caution">
    <text evidence="2">The sequence shown here is derived from an EMBL/GenBank/DDBJ whole genome shotgun (WGS) entry which is preliminary data.</text>
</comment>
<protein>
    <submittedName>
        <fullName evidence="2">Uncharacterized protein</fullName>
    </submittedName>
</protein>
<feature type="region of interest" description="Disordered" evidence="1">
    <location>
        <begin position="78"/>
        <end position="99"/>
    </location>
</feature>
<accession>A0AAW1VGY7</accession>
<evidence type="ECO:0000313" key="2">
    <source>
        <dbReference type="EMBL" id="KAK9892641.1"/>
    </source>
</evidence>
<dbReference type="EMBL" id="JARQZJ010000136">
    <property type="protein sequence ID" value="KAK9892641.1"/>
    <property type="molecule type" value="Genomic_DNA"/>
</dbReference>
<feature type="compositionally biased region" description="Polar residues" evidence="1">
    <location>
        <begin position="78"/>
        <end position="97"/>
    </location>
</feature>
<gene>
    <name evidence="2" type="ORF">WA026_021018</name>
</gene>
<evidence type="ECO:0000313" key="3">
    <source>
        <dbReference type="Proteomes" id="UP001431783"/>
    </source>
</evidence>
<sequence>RDGIINPAQKDKHSILRTDVDRIGENPSTSMTSNVTETNRKTNVTVNETNQERNVPNKFTADKIKALVAKNVADFFKNSNTKNENTSGTQSSNTKWKTVSRKKKVNRAKFITSSGPKSTTRPAKFSGALKKMWLYVGRIAGKDVPVESIREYLTEINGYEEIEIKSLESKGRNTSFSIGVLSN</sequence>
<dbReference type="Proteomes" id="UP001431783">
    <property type="component" value="Unassembled WGS sequence"/>
</dbReference>